<accession>A0A0B2DCL6</accession>
<dbReference type="Proteomes" id="UP000030980">
    <property type="component" value="Unassembled WGS sequence"/>
</dbReference>
<keyword evidence="1" id="KW-0732">Signal</keyword>
<dbReference type="RefSeq" id="WP_039559832.1">
    <property type="nucleotide sequence ID" value="NZ_FMUP01000008.1"/>
</dbReference>
<evidence type="ECO:0000313" key="3">
    <source>
        <dbReference type="EMBL" id="KHO66020.1"/>
    </source>
</evidence>
<evidence type="ECO:0000313" key="4">
    <source>
        <dbReference type="EMBL" id="SIQ77443.1"/>
    </source>
</evidence>
<reference evidence="3 5" key="1">
    <citation type="submission" date="2014-11" db="EMBL/GenBank/DDBJ databases">
        <title>Genome sequence of Pseudomonas tuomuerensis JCM 14085.</title>
        <authorList>
            <person name="Shin S.-K."/>
            <person name="Yi H."/>
        </authorList>
    </citation>
    <scope>NUCLEOTIDE SEQUENCE [LARGE SCALE GENOMIC DNA]</scope>
    <source>
        <strain evidence="3 5">JCM 14085</strain>
    </source>
</reference>
<protein>
    <recommendedName>
        <fullName evidence="2">DUF6160 domain-containing protein</fullName>
    </recommendedName>
</protein>
<dbReference type="AlphaFoldDB" id="A0A0B3BTQ8"/>
<dbReference type="Proteomes" id="UP000186079">
    <property type="component" value="Unassembled WGS sequence"/>
</dbReference>
<dbReference type="EMBL" id="JTAK01000001">
    <property type="protein sequence ID" value="KHO66020.1"/>
    <property type="molecule type" value="Genomic_DNA"/>
</dbReference>
<accession>A0A0B3BTQ8</accession>
<organism evidence="3 5">
    <name type="scientific">Pseudomonas flexibilis</name>
    <dbReference type="NCBI Taxonomy" id="706570"/>
    <lineage>
        <taxon>Bacteria</taxon>
        <taxon>Pseudomonadati</taxon>
        <taxon>Pseudomonadota</taxon>
        <taxon>Gammaproteobacteria</taxon>
        <taxon>Pseudomonadales</taxon>
        <taxon>Pseudomonadaceae</taxon>
        <taxon>Pseudomonas</taxon>
    </lineage>
</organism>
<dbReference type="Pfam" id="PF19657">
    <property type="entry name" value="DUF6160"/>
    <property type="match status" value="1"/>
</dbReference>
<keyword evidence="5" id="KW-1185">Reference proteome</keyword>
<evidence type="ECO:0000313" key="6">
    <source>
        <dbReference type="Proteomes" id="UP000186079"/>
    </source>
</evidence>
<evidence type="ECO:0000259" key="2">
    <source>
        <dbReference type="Pfam" id="PF19657"/>
    </source>
</evidence>
<dbReference type="PATRIC" id="fig|706570.3.peg.515"/>
<sequence>MLRSFACLLSILSPLALADLQPLEEAEMAAVNGQDGISISASIRFNPNPQLTRCPGGCGARVAIRPGQSAGVIAIDNIKGTFSFDGVTLDVVTIDSGFNGEGALFNQDALKLGLRESHFSDVQFTLSGANQVSVSQPELQQTDLLTFHTDGQVQLRGDLYIFPSN</sequence>
<dbReference type="EMBL" id="FTMC01000010">
    <property type="protein sequence ID" value="SIQ77443.1"/>
    <property type="molecule type" value="Genomic_DNA"/>
</dbReference>
<feature type="chain" id="PRO_5015034554" description="DUF6160 domain-containing protein" evidence="1">
    <location>
        <begin position="19"/>
        <end position="165"/>
    </location>
</feature>
<feature type="domain" description="DUF6160" evidence="2">
    <location>
        <begin position="5"/>
        <end position="44"/>
    </location>
</feature>
<proteinExistence type="predicted"/>
<evidence type="ECO:0000256" key="1">
    <source>
        <dbReference type="SAM" id="SignalP"/>
    </source>
</evidence>
<feature type="signal peptide" evidence="1">
    <location>
        <begin position="1"/>
        <end position="18"/>
    </location>
</feature>
<dbReference type="STRING" id="706570.PT85_00015"/>
<gene>
    <name evidence="3" type="ORF">PT85_00015</name>
    <name evidence="4" type="ORF">SAMN05421672_1104</name>
</gene>
<name>A0A0B3BTQ8_9PSED</name>
<evidence type="ECO:0000313" key="5">
    <source>
        <dbReference type="Proteomes" id="UP000030980"/>
    </source>
</evidence>
<dbReference type="OrthoDB" id="6955360at2"/>
<dbReference type="InterPro" id="IPR046158">
    <property type="entry name" value="DUF6160"/>
</dbReference>
<reference evidence="4 6" key="2">
    <citation type="submission" date="2017-01" db="EMBL/GenBank/DDBJ databases">
        <authorList>
            <person name="Mah S.A."/>
            <person name="Swanson W.J."/>
            <person name="Moy G.W."/>
            <person name="Vacquier V.D."/>
        </authorList>
    </citation>
    <scope>NUCLEOTIDE SEQUENCE [LARGE SCALE GENOMIC DNA]</scope>
    <source>
        <strain evidence="4 6">ATCC 29606</strain>
    </source>
</reference>